<organism evidence="1 2">
    <name type="scientific">Pistacia integerrima</name>
    <dbReference type="NCBI Taxonomy" id="434235"/>
    <lineage>
        <taxon>Eukaryota</taxon>
        <taxon>Viridiplantae</taxon>
        <taxon>Streptophyta</taxon>
        <taxon>Embryophyta</taxon>
        <taxon>Tracheophyta</taxon>
        <taxon>Spermatophyta</taxon>
        <taxon>Magnoliopsida</taxon>
        <taxon>eudicotyledons</taxon>
        <taxon>Gunneridae</taxon>
        <taxon>Pentapetalae</taxon>
        <taxon>rosids</taxon>
        <taxon>malvids</taxon>
        <taxon>Sapindales</taxon>
        <taxon>Anacardiaceae</taxon>
        <taxon>Pistacia</taxon>
    </lineage>
</organism>
<sequence length="646" mass="71148">MPPTYFPLRWESTGDQWWYASPIDWAAANGHYDLVRELLRIDSNHLINLTSLRRIRRLETVWDDEAQFDDVAKCRSKVARKLFLERKSKSGKNSLIRAGYGGWLIYTAASAGDLGFVQELLERNPLLVFGEGEYGVTDILYAAARTKGGEFEENIGDIPSVYRWEMKNRALHAAARGGNLKILKELLGDCTDVLAFRDKQGSTILHAAAGRGQVEIVKDLIASFDVINSTDHQGNTALHVAAYRGQLDVVEALIFASPSLISLRNSAGETFLHTAVSGFQTPAFRRLDRQVKLMKQLACGTISNIEDIINAKSNDGRTALHMAIIGNVHSELVQLLMSAPSININMRDNDGMTPLDLLKQRPHSASSDILIRHLISAGGIFGSQDYSARRAIATHLRMLGNGSSPGTSFRISDTEIFLYTGIDIDGNVADPGSGRISPSSTELNQFENQSSSVDKKPSSVNIAAQRLKRVFHWPKLKERKKSVDEGSVETYKKCNTSDETPTPLRQRFSKPLSAPNHKRTLSVRSNQSSPTAKKKFASGILHGVVQAMPQVTVPGRSRSSSFSKSSISSPNSMDKQKGVFIDNEVAGPSCSNQLFDDETPNTIRKQESKRLKSQYFCFGGSGLNVKTPVSRPRQNQNISPSIVSVA</sequence>
<accession>A0ACC0ZHU7</accession>
<comment type="caution">
    <text evidence="1">The sequence shown here is derived from an EMBL/GenBank/DDBJ whole genome shotgun (WGS) entry which is preliminary data.</text>
</comment>
<evidence type="ECO:0000313" key="1">
    <source>
        <dbReference type="EMBL" id="KAJ0052695.1"/>
    </source>
</evidence>
<keyword evidence="2" id="KW-1185">Reference proteome</keyword>
<proteinExistence type="predicted"/>
<name>A0ACC0ZHU7_9ROSI</name>
<reference evidence="2" key="1">
    <citation type="journal article" date="2023" name="G3 (Bethesda)">
        <title>Genome assembly and association tests identify interacting loci associated with vigor, precocity, and sex in interspecific pistachio rootstocks.</title>
        <authorList>
            <person name="Palmer W."/>
            <person name="Jacygrad E."/>
            <person name="Sagayaradj S."/>
            <person name="Cavanaugh K."/>
            <person name="Han R."/>
            <person name="Bertier L."/>
            <person name="Beede B."/>
            <person name="Kafkas S."/>
            <person name="Golino D."/>
            <person name="Preece J."/>
            <person name="Michelmore R."/>
        </authorList>
    </citation>
    <scope>NUCLEOTIDE SEQUENCE [LARGE SCALE GENOMIC DNA]</scope>
</reference>
<protein>
    <submittedName>
        <fullName evidence="1">Uncharacterized protein</fullName>
    </submittedName>
</protein>
<evidence type="ECO:0000313" key="2">
    <source>
        <dbReference type="Proteomes" id="UP001163603"/>
    </source>
</evidence>
<dbReference type="Proteomes" id="UP001163603">
    <property type="component" value="Chromosome 1"/>
</dbReference>
<gene>
    <name evidence="1" type="ORF">Pint_02922</name>
</gene>
<dbReference type="EMBL" id="CM047736">
    <property type="protein sequence ID" value="KAJ0052695.1"/>
    <property type="molecule type" value="Genomic_DNA"/>
</dbReference>